<evidence type="ECO:0000313" key="2">
    <source>
        <dbReference type="EMBL" id="VDO98351.1"/>
    </source>
</evidence>
<dbReference type="Proteomes" id="UP000277204">
    <property type="component" value="Unassembled WGS sequence"/>
</dbReference>
<protein>
    <submittedName>
        <fullName evidence="2">Uncharacterized protein</fullName>
    </submittedName>
</protein>
<dbReference type="PROSITE" id="PS00028">
    <property type="entry name" value="ZINC_FINGER_C2H2_1"/>
    <property type="match status" value="1"/>
</dbReference>
<dbReference type="PROSITE" id="PS50157">
    <property type="entry name" value="ZINC_FINGER_C2H2_2"/>
    <property type="match status" value="1"/>
</dbReference>
<feature type="compositionally biased region" description="Basic and acidic residues" evidence="1">
    <location>
        <begin position="46"/>
        <end position="58"/>
    </location>
</feature>
<evidence type="ECO:0000256" key="1">
    <source>
        <dbReference type="SAM" id="MobiDB-lite"/>
    </source>
</evidence>
<reference evidence="2 3" key="1">
    <citation type="submission" date="2018-11" db="EMBL/GenBank/DDBJ databases">
        <authorList>
            <consortium name="Pathogen Informatics"/>
        </authorList>
    </citation>
    <scope>NUCLEOTIDE SEQUENCE [LARGE SCALE GENOMIC DNA]</scope>
    <source>
        <strain evidence="2 3">Zambia</strain>
    </source>
</reference>
<gene>
    <name evidence="2" type="ORF">SMRZ_LOCUS12047</name>
</gene>
<dbReference type="InterPro" id="IPR013087">
    <property type="entry name" value="Znf_C2H2_type"/>
</dbReference>
<evidence type="ECO:0000313" key="3">
    <source>
        <dbReference type="Proteomes" id="UP000277204"/>
    </source>
</evidence>
<dbReference type="AlphaFoldDB" id="A0A183M7M2"/>
<organism evidence="2 3">
    <name type="scientific">Schistosoma margrebowiei</name>
    <dbReference type="NCBI Taxonomy" id="48269"/>
    <lineage>
        <taxon>Eukaryota</taxon>
        <taxon>Metazoa</taxon>
        <taxon>Spiralia</taxon>
        <taxon>Lophotrochozoa</taxon>
        <taxon>Platyhelminthes</taxon>
        <taxon>Trematoda</taxon>
        <taxon>Digenea</taxon>
        <taxon>Strigeidida</taxon>
        <taxon>Schistosomatoidea</taxon>
        <taxon>Schistosomatidae</taxon>
        <taxon>Schistosoma</taxon>
    </lineage>
</organism>
<dbReference type="EMBL" id="UZAI01007231">
    <property type="protein sequence ID" value="VDO98351.1"/>
    <property type="molecule type" value="Genomic_DNA"/>
</dbReference>
<keyword evidence="3" id="KW-1185">Reference proteome</keyword>
<name>A0A183M7M2_9TREM</name>
<proteinExistence type="predicted"/>
<feature type="region of interest" description="Disordered" evidence="1">
    <location>
        <begin position="46"/>
        <end position="76"/>
    </location>
</feature>
<accession>A0A183M7M2</accession>
<dbReference type="STRING" id="48269.A0A183M7M2"/>
<sequence>MNSGDKSLDPRGLSTLDKNVTDLVNSEDSQHDCTDEHLFSTECHQDNPTEVDHRHSNGDADNNEIAMNSGDKSLDPRGLSTLDKNVTDLVNSEDSQHDCTDEHLFSTECHQDNPTEIDKKISSPLICHHQNVDNCVTENEVQIPVSSPTIIQSCHECSDCHKSFRFRKSLQWHKCNHKVRDFHKNSSPSQLFYCYDLLLQAEK</sequence>